<dbReference type="EMBL" id="JAAQYP010000015">
    <property type="protein sequence ID" value="NNA95902.1"/>
    <property type="molecule type" value="Genomic_DNA"/>
</dbReference>
<comment type="caution">
    <text evidence="7">The sequence shown here is derived from an EMBL/GenBank/DDBJ whole genome shotgun (WGS) entry which is preliminary data.</text>
</comment>
<dbReference type="Pfam" id="PF13103">
    <property type="entry name" value="TonB_2"/>
    <property type="match status" value="1"/>
</dbReference>
<feature type="compositionally biased region" description="Pro residues" evidence="5">
    <location>
        <begin position="7"/>
        <end position="19"/>
    </location>
</feature>
<feature type="compositionally biased region" description="Pro residues" evidence="5">
    <location>
        <begin position="68"/>
        <end position="78"/>
    </location>
</feature>
<name>A0A7Y1MPY6_9PSED</name>
<reference evidence="7 8" key="1">
    <citation type="journal article" date="2020" name="Front. Microbiol.">
        <title>Genetic Organization of the aprX-lipA2 Operon Affects the Proteolytic Potential of Pseudomonas Species in Milk.</title>
        <authorList>
            <person name="Maier C."/>
            <person name="Huptas C."/>
            <person name="von Neubeck M."/>
            <person name="Scherer S."/>
            <person name="Wenning M."/>
            <person name="Lucking G."/>
        </authorList>
    </citation>
    <scope>NUCLEOTIDE SEQUENCE [LARGE SCALE GENOMIC DNA]</scope>
    <source>
        <strain evidence="7 8">G4779</strain>
    </source>
</reference>
<feature type="region of interest" description="Disordered" evidence="5">
    <location>
        <begin position="1"/>
        <end position="20"/>
    </location>
</feature>
<feature type="region of interest" description="Disordered" evidence="5">
    <location>
        <begin position="64"/>
        <end position="136"/>
    </location>
</feature>
<dbReference type="AlphaFoldDB" id="A0A7Y1MPY6"/>
<dbReference type="Gene3D" id="3.30.1150.10">
    <property type="match status" value="1"/>
</dbReference>
<evidence type="ECO:0000256" key="4">
    <source>
        <dbReference type="ARBA" id="ARBA00023136"/>
    </source>
</evidence>
<proteinExistence type="predicted"/>
<gene>
    <name evidence="7" type="ORF">HBO33_12060</name>
</gene>
<keyword evidence="3 6" id="KW-1133">Transmembrane helix</keyword>
<sequence length="245" mass="26146">MTAQPSITPPPITPPPIQLPPVKNRMAPRLLKWGVGLLLGAGAAWLLWQWANDMSGVRREAPKVPTIIPLPPPPPPPPEKPKEPEPPVEEKVPEPEPTPEPEQVKPEEEAPPSPVDDLANPMQMDGDAQAGSDAFNIGAGKGGGMAGSGGGRLGNGTYSQFLAFTFQRVLRENPDLRNQAFSLQTDVWLSAVGEITRVELVKSSGNPQIDTQVLAALRGAAHLTERPPASLTLPVRLSLQGRRPG</sequence>
<dbReference type="InterPro" id="IPR006260">
    <property type="entry name" value="TonB/TolA_C"/>
</dbReference>
<dbReference type="SUPFAM" id="SSF74653">
    <property type="entry name" value="TolA/TonB C-terminal domain"/>
    <property type="match status" value="1"/>
</dbReference>
<evidence type="ECO:0000313" key="8">
    <source>
        <dbReference type="Proteomes" id="UP000542111"/>
    </source>
</evidence>
<organism evidence="7 8">
    <name type="scientific">Pseudomonas gessardii</name>
    <dbReference type="NCBI Taxonomy" id="78544"/>
    <lineage>
        <taxon>Bacteria</taxon>
        <taxon>Pseudomonadati</taxon>
        <taxon>Pseudomonadota</taxon>
        <taxon>Gammaproteobacteria</taxon>
        <taxon>Pseudomonadales</taxon>
        <taxon>Pseudomonadaceae</taxon>
        <taxon>Pseudomonas</taxon>
    </lineage>
</organism>
<feature type="transmembrane region" description="Helical" evidence="6">
    <location>
        <begin position="30"/>
        <end position="48"/>
    </location>
</feature>
<accession>A0A7Y1MPY6</accession>
<dbReference type="RefSeq" id="WP_169897779.1">
    <property type="nucleotide sequence ID" value="NZ_JAAQYP010000015.1"/>
</dbReference>
<evidence type="ECO:0000256" key="2">
    <source>
        <dbReference type="ARBA" id="ARBA00022692"/>
    </source>
</evidence>
<keyword evidence="4 6" id="KW-0472">Membrane</keyword>
<evidence type="ECO:0000256" key="5">
    <source>
        <dbReference type="SAM" id="MobiDB-lite"/>
    </source>
</evidence>
<keyword evidence="2 6" id="KW-0812">Transmembrane</keyword>
<comment type="subcellular location">
    <subcellularLocation>
        <location evidence="1">Membrane</location>
        <topology evidence="1">Single-pass membrane protein</topology>
    </subcellularLocation>
</comment>
<dbReference type="Proteomes" id="UP000542111">
    <property type="component" value="Unassembled WGS sequence"/>
</dbReference>
<protein>
    <submittedName>
        <fullName evidence="7">Energy transducer TonB</fullName>
    </submittedName>
</protein>
<dbReference type="NCBIfam" id="TIGR01352">
    <property type="entry name" value="tonB_Cterm"/>
    <property type="match status" value="1"/>
</dbReference>
<feature type="compositionally biased region" description="Basic and acidic residues" evidence="5">
    <location>
        <begin position="79"/>
        <end position="94"/>
    </location>
</feature>
<evidence type="ECO:0000313" key="7">
    <source>
        <dbReference type="EMBL" id="NNA95902.1"/>
    </source>
</evidence>
<evidence type="ECO:0000256" key="1">
    <source>
        <dbReference type="ARBA" id="ARBA00004167"/>
    </source>
</evidence>
<evidence type="ECO:0000256" key="3">
    <source>
        <dbReference type="ARBA" id="ARBA00022989"/>
    </source>
</evidence>
<evidence type="ECO:0000256" key="6">
    <source>
        <dbReference type="SAM" id="Phobius"/>
    </source>
</evidence>
<dbReference type="GO" id="GO:0016020">
    <property type="term" value="C:membrane"/>
    <property type="evidence" value="ECO:0007669"/>
    <property type="project" value="UniProtKB-SubCell"/>
</dbReference>